<feature type="region of interest" description="Disordered" evidence="6">
    <location>
        <begin position="971"/>
        <end position="995"/>
    </location>
</feature>
<dbReference type="GO" id="GO:0000155">
    <property type="term" value="F:phosphorelay sensor kinase activity"/>
    <property type="evidence" value="ECO:0007669"/>
    <property type="project" value="InterPro"/>
</dbReference>
<dbReference type="CDD" id="cd00130">
    <property type="entry name" value="PAS"/>
    <property type="match status" value="1"/>
</dbReference>
<dbReference type="Pfam" id="PF12860">
    <property type="entry name" value="PAS_7"/>
    <property type="match status" value="3"/>
</dbReference>
<dbReference type="InterPro" id="IPR036890">
    <property type="entry name" value="HATPase_C_sf"/>
</dbReference>
<proteinExistence type="predicted"/>
<evidence type="ECO:0000256" key="3">
    <source>
        <dbReference type="ARBA" id="ARBA00022553"/>
    </source>
</evidence>
<dbReference type="InterPro" id="IPR000014">
    <property type="entry name" value="PAS"/>
</dbReference>
<feature type="domain" description="PAC" evidence="10">
    <location>
        <begin position="422"/>
        <end position="474"/>
    </location>
</feature>
<dbReference type="InterPro" id="IPR036097">
    <property type="entry name" value="HisK_dim/P_sf"/>
</dbReference>
<comment type="catalytic activity">
    <reaction evidence="1">
        <text>ATP + protein L-histidine = ADP + protein N-phospho-L-histidine.</text>
        <dbReference type="EC" id="2.7.13.3"/>
    </reaction>
</comment>
<evidence type="ECO:0000259" key="10">
    <source>
        <dbReference type="PROSITE" id="PS50113"/>
    </source>
</evidence>
<dbReference type="PROSITE" id="PS50109">
    <property type="entry name" value="HIS_KIN"/>
    <property type="match status" value="1"/>
</dbReference>
<dbReference type="InterPro" id="IPR003661">
    <property type="entry name" value="HisK_dim/P_dom"/>
</dbReference>
<dbReference type="InterPro" id="IPR035965">
    <property type="entry name" value="PAS-like_dom_sf"/>
</dbReference>
<accession>A0A286GR89</accession>
<feature type="transmembrane region" description="Helical" evidence="7">
    <location>
        <begin position="66"/>
        <end position="89"/>
    </location>
</feature>
<evidence type="ECO:0000313" key="12">
    <source>
        <dbReference type="Proteomes" id="UP000219621"/>
    </source>
</evidence>
<dbReference type="SMART" id="SM00091">
    <property type="entry name" value="PAS"/>
    <property type="match status" value="4"/>
</dbReference>
<organism evidence="11 12">
    <name type="scientific">Caenispirillum bisanense</name>
    <dbReference type="NCBI Taxonomy" id="414052"/>
    <lineage>
        <taxon>Bacteria</taxon>
        <taxon>Pseudomonadati</taxon>
        <taxon>Pseudomonadota</taxon>
        <taxon>Alphaproteobacteria</taxon>
        <taxon>Rhodospirillales</taxon>
        <taxon>Novispirillaceae</taxon>
        <taxon>Caenispirillum</taxon>
    </lineage>
</organism>
<dbReference type="Pfam" id="PF02518">
    <property type="entry name" value="HATPase_c"/>
    <property type="match status" value="1"/>
</dbReference>
<dbReference type="EC" id="2.7.13.3" evidence="2"/>
<dbReference type="PROSITE" id="PS50113">
    <property type="entry name" value="PAC"/>
    <property type="match status" value="1"/>
</dbReference>
<gene>
    <name evidence="11" type="ORF">SAMN05421508_107183</name>
</gene>
<evidence type="ECO:0000256" key="2">
    <source>
        <dbReference type="ARBA" id="ARBA00012438"/>
    </source>
</evidence>
<dbReference type="Pfam" id="PF00512">
    <property type="entry name" value="HisKA"/>
    <property type="match status" value="1"/>
</dbReference>
<dbReference type="Gene3D" id="3.30.450.20">
    <property type="entry name" value="PAS domain"/>
    <property type="match status" value="4"/>
</dbReference>
<dbReference type="PANTHER" id="PTHR43047">
    <property type="entry name" value="TWO-COMPONENT HISTIDINE PROTEIN KINASE"/>
    <property type="match status" value="1"/>
</dbReference>
<keyword evidence="3" id="KW-0597">Phosphoprotein</keyword>
<dbReference type="CDD" id="cd00082">
    <property type="entry name" value="HisKA"/>
    <property type="match status" value="1"/>
</dbReference>
<dbReference type="InterPro" id="IPR004358">
    <property type="entry name" value="Sig_transdc_His_kin-like_C"/>
</dbReference>
<dbReference type="SUPFAM" id="SSF55785">
    <property type="entry name" value="PYP-like sensor domain (PAS domain)"/>
    <property type="match status" value="3"/>
</dbReference>
<keyword evidence="4" id="KW-0808">Transferase</keyword>
<feature type="transmembrane region" description="Helical" evidence="7">
    <location>
        <begin position="182"/>
        <end position="203"/>
    </location>
</feature>
<evidence type="ECO:0000256" key="4">
    <source>
        <dbReference type="ARBA" id="ARBA00022679"/>
    </source>
</evidence>
<evidence type="ECO:0000256" key="5">
    <source>
        <dbReference type="ARBA" id="ARBA00022777"/>
    </source>
</evidence>
<keyword evidence="5" id="KW-0418">Kinase</keyword>
<evidence type="ECO:0000259" key="8">
    <source>
        <dbReference type="PROSITE" id="PS50109"/>
    </source>
</evidence>
<reference evidence="11 12" key="1">
    <citation type="submission" date="2017-09" db="EMBL/GenBank/DDBJ databases">
        <authorList>
            <person name="Ehlers B."/>
            <person name="Leendertz F.H."/>
        </authorList>
    </citation>
    <scope>NUCLEOTIDE SEQUENCE [LARGE SCALE GENOMIC DNA]</scope>
    <source>
        <strain evidence="11 12">USBA 140</strain>
    </source>
</reference>
<feature type="transmembrane region" description="Helical" evidence="7">
    <location>
        <begin position="38"/>
        <end position="60"/>
    </location>
</feature>
<sequence length="995" mass="108128">MTMSLPLDTATLGAVLGSAVLAFAMLLARALPQAPRALTWWAAAFSAQTLAFGTLFAAPFVGADALMWVAEALQAASGLLIVAGVWRFLGGHIDPRAILAGAVAALLWPAASIGLHGDHPLEEPLLFGLLGVPQVVAGAAFLVTREGRREVAHKVAGVLFIVSGMHGLASPLLQGWDALLPWLYVSHQMLAILLAVALLVVVLRRLQQLAEAETARANRTQAQFLDAVESLNDAFCLFDAGDRLVLSNRRYREAFERHGVAVRPGMTFQELVEMAADSGMLTDSLGRRDAWIAERLRAHANPAGPLEQTLGDGRVVLLREYVTSEGGRVSVRSDITEAKQAEQALQDSQQRFKDLAEAASDWFWETDGDLRFTFVSPRVRHVMGVEAAHFVGRTLLDLADEAPDAAGARKRLERLRDHLPFRDLDIAQALPDGRVKHLRISGRPAHDKQGVFRGFRGTATDVSAEVEARAAAQWAQHQLMDAINCISDGFALWGPDDRLVLFNENYRILFGPAAAKVRPGMTFDDLLLLQLDSGSVPVAAADRDAWLAARRASHSRAASSMEMMQRDGRWLLISEHRTPDGYVAGVYTDATALKRREQQVAEQGARLATILDNMPQGIAVFDAETRLVDHNRLFRRMLGLPLDLARPGTEYAAIIRQLTTQGTFGACDIEACVAEKVEALRLLSRDRAEWTMPDGTVLEVRRAAMPDGGALTTYIDVTSRKRNEIILREAKEAAERGNRAKAAFLANVSHELRTPLNAIIGFSEAISSELFGPIANATYKEYVKDIFDSGTHLLNLINDILDMSKAEAGRIDLDEEIIDVPAAIELSLRMVRKRAEGAHVALLVDVPPRLPRLQGDERRIKQILLNLLSNAIKFTDIGGSVSVAACLRDDGRLAIRVADTGIGMTAEDLDKAMEPFGQVDSRLARRYEGTGLGLPLTKALVVQHGGDLEAESAPGVGTAITAIFPAERVLPPLDGDADDGTATPVAPERQTHPAF</sequence>
<dbReference type="PROSITE" id="PS50112">
    <property type="entry name" value="PAS"/>
    <property type="match status" value="1"/>
</dbReference>
<feature type="transmembrane region" description="Helical" evidence="7">
    <location>
        <begin position="125"/>
        <end position="143"/>
    </location>
</feature>
<dbReference type="Gene3D" id="3.30.565.10">
    <property type="entry name" value="Histidine kinase-like ATPase, C-terminal domain"/>
    <property type="match status" value="1"/>
</dbReference>
<dbReference type="GO" id="GO:0005886">
    <property type="term" value="C:plasma membrane"/>
    <property type="evidence" value="ECO:0007669"/>
    <property type="project" value="TreeGrafter"/>
</dbReference>
<dbReference type="Pfam" id="PF08448">
    <property type="entry name" value="PAS_4"/>
    <property type="match status" value="1"/>
</dbReference>
<dbReference type="Gene3D" id="1.10.287.130">
    <property type="match status" value="1"/>
</dbReference>
<feature type="transmembrane region" description="Helical" evidence="7">
    <location>
        <begin position="12"/>
        <end position="31"/>
    </location>
</feature>
<feature type="domain" description="Histidine kinase" evidence="8">
    <location>
        <begin position="747"/>
        <end position="968"/>
    </location>
</feature>
<dbReference type="Proteomes" id="UP000219621">
    <property type="component" value="Unassembled WGS sequence"/>
</dbReference>
<dbReference type="InterPro" id="IPR003594">
    <property type="entry name" value="HATPase_dom"/>
</dbReference>
<feature type="transmembrane region" description="Helical" evidence="7">
    <location>
        <begin position="96"/>
        <end position="113"/>
    </location>
</feature>
<evidence type="ECO:0000256" key="1">
    <source>
        <dbReference type="ARBA" id="ARBA00000085"/>
    </source>
</evidence>
<dbReference type="InterPro" id="IPR000700">
    <property type="entry name" value="PAS-assoc_C"/>
</dbReference>
<dbReference type="SMART" id="SM00387">
    <property type="entry name" value="HATPase_c"/>
    <property type="match status" value="1"/>
</dbReference>
<evidence type="ECO:0000313" key="11">
    <source>
        <dbReference type="EMBL" id="SOD98081.1"/>
    </source>
</evidence>
<dbReference type="RefSeq" id="WP_097280283.1">
    <property type="nucleotide sequence ID" value="NZ_OCNJ01000007.1"/>
</dbReference>
<dbReference type="OrthoDB" id="8477115at2"/>
<dbReference type="SUPFAM" id="SSF47384">
    <property type="entry name" value="Homodimeric domain of signal transducing histidine kinase"/>
    <property type="match status" value="1"/>
</dbReference>
<evidence type="ECO:0000259" key="9">
    <source>
        <dbReference type="PROSITE" id="PS50112"/>
    </source>
</evidence>
<dbReference type="NCBIfam" id="TIGR00229">
    <property type="entry name" value="sensory_box"/>
    <property type="match status" value="1"/>
</dbReference>
<dbReference type="InterPro" id="IPR013656">
    <property type="entry name" value="PAS_4"/>
</dbReference>
<dbReference type="CDD" id="cd16922">
    <property type="entry name" value="HATPase_EvgS-ArcB-TorS-like"/>
    <property type="match status" value="1"/>
</dbReference>
<dbReference type="SMART" id="SM00388">
    <property type="entry name" value="HisKA"/>
    <property type="match status" value="1"/>
</dbReference>
<keyword evidence="7" id="KW-0812">Transmembrane</keyword>
<dbReference type="PANTHER" id="PTHR43047:SF63">
    <property type="entry name" value="HISTIDINE KINASE"/>
    <property type="match status" value="1"/>
</dbReference>
<evidence type="ECO:0000256" key="6">
    <source>
        <dbReference type="SAM" id="MobiDB-lite"/>
    </source>
</evidence>
<keyword evidence="12" id="KW-1185">Reference proteome</keyword>
<dbReference type="SUPFAM" id="SSF55874">
    <property type="entry name" value="ATPase domain of HSP90 chaperone/DNA topoisomerase II/histidine kinase"/>
    <property type="match status" value="1"/>
</dbReference>
<feature type="domain" description="PAS" evidence="9">
    <location>
        <begin position="348"/>
        <end position="396"/>
    </location>
</feature>
<evidence type="ECO:0000256" key="7">
    <source>
        <dbReference type="SAM" id="Phobius"/>
    </source>
</evidence>
<dbReference type="EMBL" id="OCNJ01000007">
    <property type="protein sequence ID" value="SOD98081.1"/>
    <property type="molecule type" value="Genomic_DNA"/>
</dbReference>
<dbReference type="InterPro" id="IPR005467">
    <property type="entry name" value="His_kinase_dom"/>
</dbReference>
<keyword evidence="7" id="KW-0472">Membrane</keyword>
<protein>
    <recommendedName>
        <fullName evidence="2">histidine kinase</fullName>
        <ecNumber evidence="2">2.7.13.3</ecNumber>
    </recommendedName>
</protein>
<name>A0A286GR89_9PROT</name>
<dbReference type="AlphaFoldDB" id="A0A286GR89"/>
<dbReference type="PRINTS" id="PR00344">
    <property type="entry name" value="BCTRLSENSOR"/>
</dbReference>
<dbReference type="GO" id="GO:0009927">
    <property type="term" value="F:histidine phosphotransfer kinase activity"/>
    <property type="evidence" value="ECO:0007669"/>
    <property type="project" value="TreeGrafter"/>
</dbReference>
<keyword evidence="7" id="KW-1133">Transmembrane helix</keyword>